<proteinExistence type="predicted"/>
<protein>
    <submittedName>
        <fullName evidence="1">Uncharacterized protein</fullName>
    </submittedName>
</protein>
<gene>
    <name evidence="1" type="ORF">SAMN05216354_0642</name>
</gene>
<reference evidence="1 2" key="1">
    <citation type="submission" date="2016-10" db="EMBL/GenBank/DDBJ databases">
        <authorList>
            <person name="de Groot N.N."/>
        </authorList>
    </citation>
    <scope>NUCLEOTIDE SEQUENCE [LARGE SCALE GENOMIC DNA]</scope>
    <source>
        <strain evidence="1 2">AR32</strain>
    </source>
</reference>
<dbReference type="Proteomes" id="UP000236735">
    <property type="component" value="Unassembled WGS sequence"/>
</dbReference>
<evidence type="ECO:0000313" key="1">
    <source>
        <dbReference type="EMBL" id="SEF48837.1"/>
    </source>
</evidence>
<dbReference type="EMBL" id="FNUV01000001">
    <property type="protein sequence ID" value="SEF48837.1"/>
    <property type="molecule type" value="Genomic_DNA"/>
</dbReference>
<sequence length="85" mass="9531">MCYFHSIRLPVQPATSGGRLPPFCLHLRRALLAPFDDARVVQGERRAELARAMPSRSPHSQSISLMLCKGTSFFAKFQFSGIRNP</sequence>
<accession>A0A1H5SGE9</accession>
<dbReference type="AlphaFoldDB" id="A0A1H5SGE9"/>
<evidence type="ECO:0000313" key="2">
    <source>
        <dbReference type="Proteomes" id="UP000236735"/>
    </source>
</evidence>
<organism evidence="1 2">
    <name type="scientific">Xylanibacter ruminicola</name>
    <name type="common">Prevotella ruminicola</name>
    <dbReference type="NCBI Taxonomy" id="839"/>
    <lineage>
        <taxon>Bacteria</taxon>
        <taxon>Pseudomonadati</taxon>
        <taxon>Bacteroidota</taxon>
        <taxon>Bacteroidia</taxon>
        <taxon>Bacteroidales</taxon>
        <taxon>Prevotellaceae</taxon>
        <taxon>Xylanibacter</taxon>
    </lineage>
</organism>
<name>A0A1H5SGE9_XYLRU</name>